<reference evidence="3" key="1">
    <citation type="journal article" date="2019" name="Int. J. Syst. Evol. Microbiol.">
        <title>The Global Catalogue of Microorganisms (GCM) 10K type strain sequencing project: providing services to taxonomists for standard genome sequencing and annotation.</title>
        <authorList>
            <consortium name="The Broad Institute Genomics Platform"/>
            <consortium name="The Broad Institute Genome Sequencing Center for Infectious Disease"/>
            <person name="Wu L."/>
            <person name="Ma J."/>
        </authorList>
    </citation>
    <scope>NUCLEOTIDE SEQUENCE [LARGE SCALE GENOMIC DNA]</scope>
    <source>
        <strain evidence="3">CGMCC 4.7319</strain>
    </source>
</reference>
<keyword evidence="1" id="KW-1133">Transmembrane helix</keyword>
<keyword evidence="1" id="KW-0812">Transmembrane</keyword>
<evidence type="ECO:0000256" key="1">
    <source>
        <dbReference type="SAM" id="Phobius"/>
    </source>
</evidence>
<evidence type="ECO:0000313" key="2">
    <source>
        <dbReference type="EMBL" id="GGM94626.1"/>
    </source>
</evidence>
<dbReference type="Proteomes" id="UP000597656">
    <property type="component" value="Unassembled WGS sequence"/>
</dbReference>
<keyword evidence="1" id="KW-0472">Membrane</keyword>
<protein>
    <submittedName>
        <fullName evidence="2">Uncharacterized protein</fullName>
    </submittedName>
</protein>
<name>A0ABQ2HZW5_9PSEU</name>
<dbReference type="EMBL" id="BMNC01000004">
    <property type="protein sequence ID" value="GGM94626.1"/>
    <property type="molecule type" value="Genomic_DNA"/>
</dbReference>
<accession>A0ABQ2HZW5</accession>
<organism evidence="2 3">
    <name type="scientific">Lentzea pudingi</name>
    <dbReference type="NCBI Taxonomy" id="1789439"/>
    <lineage>
        <taxon>Bacteria</taxon>
        <taxon>Bacillati</taxon>
        <taxon>Actinomycetota</taxon>
        <taxon>Actinomycetes</taxon>
        <taxon>Pseudonocardiales</taxon>
        <taxon>Pseudonocardiaceae</taxon>
        <taxon>Lentzea</taxon>
    </lineage>
</organism>
<comment type="caution">
    <text evidence="2">The sequence shown here is derived from an EMBL/GenBank/DDBJ whole genome shotgun (WGS) entry which is preliminary data.</text>
</comment>
<dbReference type="InterPro" id="IPR036396">
    <property type="entry name" value="Cyt_P450_sf"/>
</dbReference>
<proteinExistence type="predicted"/>
<dbReference type="RefSeq" id="WP_189155795.1">
    <property type="nucleotide sequence ID" value="NZ_BMNC01000004.1"/>
</dbReference>
<evidence type="ECO:0000313" key="3">
    <source>
        <dbReference type="Proteomes" id="UP000597656"/>
    </source>
</evidence>
<sequence>MIRQVARDLVAGFADQGEADPVADFAVPLPITVITVITVIFGIEAPVAHVKR</sequence>
<keyword evidence="3" id="KW-1185">Reference proteome</keyword>
<dbReference type="Gene3D" id="1.10.630.10">
    <property type="entry name" value="Cytochrome P450"/>
    <property type="match status" value="1"/>
</dbReference>
<feature type="transmembrane region" description="Helical" evidence="1">
    <location>
        <begin position="25"/>
        <end position="43"/>
    </location>
</feature>
<gene>
    <name evidence="2" type="ORF">GCM10011609_35140</name>
</gene>